<feature type="region of interest" description="Disordered" evidence="1">
    <location>
        <begin position="366"/>
        <end position="429"/>
    </location>
</feature>
<dbReference type="InterPro" id="IPR026893">
    <property type="entry name" value="Tyr/Ser_Pase_IphP-type"/>
</dbReference>
<dbReference type="PANTHER" id="PTHR31126">
    <property type="entry name" value="TYROSINE-PROTEIN PHOSPHATASE"/>
    <property type="match status" value="1"/>
</dbReference>
<evidence type="ECO:0000313" key="3">
    <source>
        <dbReference type="Proteomes" id="UP001150907"/>
    </source>
</evidence>
<organism evidence="2 3">
    <name type="scientific">Coemansia thaxteri</name>
    <dbReference type="NCBI Taxonomy" id="2663907"/>
    <lineage>
        <taxon>Eukaryota</taxon>
        <taxon>Fungi</taxon>
        <taxon>Fungi incertae sedis</taxon>
        <taxon>Zoopagomycota</taxon>
        <taxon>Kickxellomycotina</taxon>
        <taxon>Kickxellomycetes</taxon>
        <taxon>Kickxellales</taxon>
        <taxon>Kickxellaceae</taxon>
        <taxon>Coemansia</taxon>
    </lineage>
</organism>
<evidence type="ECO:0000256" key="1">
    <source>
        <dbReference type="SAM" id="MobiDB-lite"/>
    </source>
</evidence>
<accession>A0A9W8BGR1</accession>
<feature type="region of interest" description="Disordered" evidence="1">
    <location>
        <begin position="1"/>
        <end position="38"/>
    </location>
</feature>
<name>A0A9W8BGR1_9FUNG</name>
<feature type="compositionally biased region" description="Polar residues" evidence="1">
    <location>
        <begin position="1"/>
        <end position="19"/>
    </location>
</feature>
<feature type="compositionally biased region" description="Acidic residues" evidence="1">
    <location>
        <begin position="370"/>
        <end position="383"/>
    </location>
</feature>
<protein>
    <recommendedName>
        <fullName evidence="4">Tyrosine specific protein phosphatases domain-containing protein</fullName>
    </recommendedName>
</protein>
<dbReference type="Pfam" id="PF13350">
    <property type="entry name" value="Y_phosphatase3"/>
    <property type="match status" value="2"/>
</dbReference>
<dbReference type="SUPFAM" id="SSF52799">
    <property type="entry name" value="(Phosphotyrosine protein) phosphatases II"/>
    <property type="match status" value="2"/>
</dbReference>
<feature type="compositionally biased region" description="Low complexity" evidence="1">
    <location>
        <begin position="419"/>
        <end position="429"/>
    </location>
</feature>
<keyword evidence="3" id="KW-1185">Reference proteome</keyword>
<dbReference type="OrthoDB" id="9988524at2759"/>
<proteinExistence type="predicted"/>
<dbReference type="AlphaFoldDB" id="A0A9W8BGR1"/>
<feature type="region of interest" description="Disordered" evidence="1">
    <location>
        <begin position="723"/>
        <end position="746"/>
    </location>
</feature>
<dbReference type="PROSITE" id="PS00383">
    <property type="entry name" value="TYR_PHOSPHATASE_1"/>
    <property type="match status" value="1"/>
</dbReference>
<dbReference type="Proteomes" id="UP001150907">
    <property type="component" value="Unassembled WGS sequence"/>
</dbReference>
<dbReference type="PANTHER" id="PTHR31126:SF10">
    <property type="entry name" value="PROTEIN PHOSPHATASE, PUTATIVE (AFU_ORTHOLOGUE AFUA_6G06650)-RELATED"/>
    <property type="match status" value="1"/>
</dbReference>
<dbReference type="Gene3D" id="3.90.190.10">
    <property type="entry name" value="Protein tyrosine phosphatase superfamily"/>
    <property type="match status" value="2"/>
</dbReference>
<gene>
    <name evidence="2" type="ORF">H4R26_002343</name>
</gene>
<comment type="caution">
    <text evidence="2">The sequence shown here is derived from an EMBL/GenBank/DDBJ whole genome shotgun (WGS) entry which is preliminary data.</text>
</comment>
<sequence length="746" mass="81687">MRSQSGGSAGSDTNISDAQNALRERGASDRYASTRVSESTPEDVRMVAINDAHTNMSLRLFSDKVLNFRDIGVSVIKAGLQLHQDRAKAERVGPMPGVVFRSAELGSAGEHDVKMLFSKYGIRTIIDLRSELEARASDIIMKHYPASIQPTADQSMERLMRLRASQVQKTIVEVAAHSYESAARPWERTGESRTSWSHRNSLRYTKSIGDPNKDPLARALMHLYDDIPEEGVPETHTITLDEPYVPLCTLPALDIADSHQASSNEHLSDAQKIGALPKSAGEISAQDPVSLQHPGLAQSALDWGSETLQMMRSYLDQPWTGPAAQKPAPPEVCPAGADNSEQGASSSQSSSLSSVAKDAVAAGLASLDNSDNDADAESSSDGDDFYRNSPSDVNRKDMPYGLLPVSQIERPSNPLTLEAGSSAKCGSAASTNDLQHATLGHPRSRATTEPIFVWHQPAVADTETNLEPDAPVQRIALKHNAPHSELPGLGVSKLSVQNKFNGQRTRYRCNLIGENYRKRCVWAHTPWSTRIKVIWRFATFNKAEAIRTIGREVLAPRGLTGSYEDYVDYCKEEFAAVMRIFADPCAYPILFHCQHGKDRTGIVAMLLLGILGVDDDVIAADYARSQGNLEPVRQRMELLEMGAVGLPPAFCDSPEFVMRSLLRHIKSNYGSVRGYLRSAGMKEQEINTIAWCLRGNFCGIVHAKSRMAHAEARSLYLRPSAARSSVFNSPPTRKLPQTPPPPPTID</sequence>
<dbReference type="EMBL" id="JANBQF010000136">
    <property type="protein sequence ID" value="KAJ2004747.1"/>
    <property type="molecule type" value="Genomic_DNA"/>
</dbReference>
<dbReference type="GO" id="GO:0004721">
    <property type="term" value="F:phosphoprotein phosphatase activity"/>
    <property type="evidence" value="ECO:0007669"/>
    <property type="project" value="InterPro"/>
</dbReference>
<feature type="region of interest" description="Disordered" evidence="1">
    <location>
        <begin position="318"/>
        <end position="352"/>
    </location>
</feature>
<dbReference type="InterPro" id="IPR016130">
    <property type="entry name" value="Tyr_Pase_AS"/>
</dbReference>
<evidence type="ECO:0008006" key="4">
    <source>
        <dbReference type="Google" id="ProtNLM"/>
    </source>
</evidence>
<dbReference type="InterPro" id="IPR029021">
    <property type="entry name" value="Prot-tyrosine_phosphatase-like"/>
</dbReference>
<evidence type="ECO:0000313" key="2">
    <source>
        <dbReference type="EMBL" id="KAJ2004747.1"/>
    </source>
</evidence>
<reference evidence="2" key="1">
    <citation type="submission" date="2022-07" db="EMBL/GenBank/DDBJ databases">
        <title>Phylogenomic reconstructions and comparative analyses of Kickxellomycotina fungi.</title>
        <authorList>
            <person name="Reynolds N.K."/>
            <person name="Stajich J.E."/>
            <person name="Barry K."/>
            <person name="Grigoriev I.V."/>
            <person name="Crous P."/>
            <person name="Smith M.E."/>
        </authorList>
    </citation>
    <scope>NUCLEOTIDE SEQUENCE</scope>
    <source>
        <strain evidence="2">IMI 214461</strain>
    </source>
</reference>
<feature type="compositionally biased region" description="Pro residues" evidence="1">
    <location>
        <begin position="737"/>
        <end position="746"/>
    </location>
</feature>